<keyword evidence="2" id="KW-1185">Reference proteome</keyword>
<evidence type="ECO:0000313" key="2">
    <source>
        <dbReference type="Proteomes" id="UP001165064"/>
    </source>
</evidence>
<organism evidence="1 2">
    <name type="scientific">Ambrosiozyma monospora</name>
    <name type="common">Yeast</name>
    <name type="synonym">Endomycopsis monosporus</name>
    <dbReference type="NCBI Taxonomy" id="43982"/>
    <lineage>
        <taxon>Eukaryota</taxon>
        <taxon>Fungi</taxon>
        <taxon>Dikarya</taxon>
        <taxon>Ascomycota</taxon>
        <taxon>Saccharomycotina</taxon>
        <taxon>Pichiomycetes</taxon>
        <taxon>Pichiales</taxon>
        <taxon>Pichiaceae</taxon>
        <taxon>Ambrosiozyma</taxon>
    </lineage>
</organism>
<evidence type="ECO:0000313" key="1">
    <source>
        <dbReference type="EMBL" id="GMF03222.1"/>
    </source>
</evidence>
<dbReference type="Proteomes" id="UP001165064">
    <property type="component" value="Unassembled WGS sequence"/>
</dbReference>
<gene>
    <name evidence="1" type="ORF">Amon02_001170600</name>
</gene>
<proteinExistence type="predicted"/>
<comment type="caution">
    <text evidence="1">The sequence shown here is derived from an EMBL/GenBank/DDBJ whole genome shotgun (WGS) entry which is preliminary data.</text>
</comment>
<protein>
    <submittedName>
        <fullName evidence="1">Unnamed protein product</fullName>
    </submittedName>
</protein>
<sequence length="212" mass="22216">MTAPIFGTSTSKPPSIPITSTPAPSTNTVKPLDLKSQSEKEATSNGKSTVFQKSNSEPTDISTTEKANTVPEISSSEPPKEIKVTKSRARKTAAKDTSADSKAGTTSAPKPRRGRGKSADTTETTETTGDAASTSTNGKKATPSTRNKRVTRRAPAKNTTSKDASNDTVTGAYNSITVHEVVDVDAMDIDSDDVSHASKQLTSSLEEAQRAS</sequence>
<dbReference type="EMBL" id="BSXS01012905">
    <property type="protein sequence ID" value="GMF03222.1"/>
    <property type="molecule type" value="Genomic_DNA"/>
</dbReference>
<reference evidence="1" key="1">
    <citation type="submission" date="2023-04" db="EMBL/GenBank/DDBJ databases">
        <title>Ambrosiozyma monospora NBRC 10751.</title>
        <authorList>
            <person name="Ichikawa N."/>
            <person name="Sato H."/>
            <person name="Tonouchi N."/>
        </authorList>
    </citation>
    <scope>NUCLEOTIDE SEQUENCE</scope>
    <source>
        <strain evidence="1">NBRC 10751</strain>
    </source>
</reference>
<name>A0ACB5U6Q4_AMBMO</name>
<accession>A0ACB5U6Q4</accession>